<gene>
    <name evidence="7" type="ORF">DPRO_1696</name>
</gene>
<dbReference type="GO" id="GO:0046872">
    <property type="term" value="F:metal ion binding"/>
    <property type="evidence" value="ECO:0007669"/>
    <property type="project" value="UniProtKB-KW"/>
</dbReference>
<dbReference type="OrthoDB" id="9782387at2"/>
<keyword evidence="2 5" id="KW-0479">Metal-binding</keyword>
<dbReference type="InterPro" id="IPR058240">
    <property type="entry name" value="rSAM_sf"/>
</dbReference>
<dbReference type="InterPro" id="IPR007197">
    <property type="entry name" value="rSAM"/>
</dbReference>
<evidence type="ECO:0000313" key="7">
    <source>
        <dbReference type="EMBL" id="SOB58596.1"/>
    </source>
</evidence>
<feature type="binding site" evidence="5">
    <location>
        <position position="90"/>
    </location>
    <ligand>
        <name>[4Fe-4S] cluster</name>
        <dbReference type="ChEBI" id="CHEBI:49883"/>
        <note>4Fe-4S-S-AdoMet</note>
    </ligand>
</feature>
<dbReference type="InterPro" id="IPR040085">
    <property type="entry name" value="MJ0674-like"/>
</dbReference>
<dbReference type="AlphaFoldDB" id="A0A2C8F7I3"/>
<evidence type="ECO:0000259" key="6">
    <source>
        <dbReference type="Pfam" id="PF04055"/>
    </source>
</evidence>
<protein>
    <submittedName>
        <fullName evidence="7">Radical SAM superfamily protein</fullName>
    </submittedName>
</protein>
<dbReference type="InterPro" id="IPR013785">
    <property type="entry name" value="Aldolase_TIM"/>
</dbReference>
<organism evidence="7 8">
    <name type="scientific">Pseudodesulfovibrio profundus</name>
    <dbReference type="NCBI Taxonomy" id="57320"/>
    <lineage>
        <taxon>Bacteria</taxon>
        <taxon>Pseudomonadati</taxon>
        <taxon>Thermodesulfobacteriota</taxon>
        <taxon>Desulfovibrionia</taxon>
        <taxon>Desulfovibrionales</taxon>
        <taxon>Desulfovibrionaceae</taxon>
    </lineage>
</organism>
<evidence type="ECO:0000256" key="5">
    <source>
        <dbReference type="PIRSR" id="PIRSR004869-50"/>
    </source>
</evidence>
<accession>A0A2C8F7I3</accession>
<evidence type="ECO:0000256" key="4">
    <source>
        <dbReference type="ARBA" id="ARBA00023014"/>
    </source>
</evidence>
<sequence>MVDCRRKLVIAGYVKLYRSERLEQRVAEALGRLKKCRLCPRNCGVDRLSGETGFCGSGRRAVVSSYNAHFGEEAPLVGEHGSGTIFFAGCNLGCTFCQNYDISRDADFGLEADPEELAGVMLELQKQGCHNINFVTPSHVVPQILEALPIAAAHGLSIPLVYNTSGYDALKTLRLLDGVIDIYMPDVKIWEPAHAATLLGAGDYPERARLAVREMHRQVGDLQLDHQDRALRGLLVRHLVMPDGIAGSDQWMEFIADLSRETFVNIMDQYRPCGEVEATGLADRMITREEYDSARKAARSNGLQRFEVRSDRFFARILR</sequence>
<keyword evidence="8" id="KW-1185">Reference proteome</keyword>
<dbReference type="KEGG" id="pprf:DPRO_1696"/>
<dbReference type="Proteomes" id="UP000219215">
    <property type="component" value="Chromosome DPRO"/>
</dbReference>
<comment type="cofactor">
    <cofactor evidence="5">
        <name>[4Fe-4S] cluster</name>
        <dbReference type="ChEBI" id="CHEBI:49883"/>
    </cofactor>
    <text evidence="5">Binds 1 [4Fe-4S] cluster. The cluster is coordinated with 3 cysteines and an exchangeable S-adenosyl-L-methionine.</text>
</comment>
<keyword evidence="3 5" id="KW-0408">Iron</keyword>
<keyword evidence="1 5" id="KW-0949">S-adenosyl-L-methionine</keyword>
<feature type="binding site" evidence="5">
    <location>
        <position position="97"/>
    </location>
    <ligand>
        <name>[4Fe-4S] cluster</name>
        <dbReference type="ChEBI" id="CHEBI:49883"/>
        <note>4Fe-4S-S-AdoMet</note>
    </ligand>
</feature>
<dbReference type="PIRSF" id="PIRSF004869">
    <property type="entry name" value="PflX_prd"/>
    <property type="match status" value="1"/>
</dbReference>
<reference evidence="8" key="1">
    <citation type="submission" date="2017-09" db="EMBL/GenBank/DDBJ databases">
        <authorList>
            <person name="Regsiter A."/>
            <person name="William W."/>
        </authorList>
    </citation>
    <scope>NUCLEOTIDE SEQUENCE [LARGE SCALE GENOMIC DNA]</scope>
    <source>
        <strain evidence="8">500-1</strain>
    </source>
</reference>
<feature type="domain" description="Radical SAM core" evidence="6">
    <location>
        <begin position="85"/>
        <end position="211"/>
    </location>
</feature>
<feature type="binding site" evidence="5">
    <location>
        <position position="94"/>
    </location>
    <ligand>
        <name>[4Fe-4S] cluster</name>
        <dbReference type="ChEBI" id="CHEBI:49883"/>
        <note>4Fe-4S-S-AdoMet</note>
    </ligand>
</feature>
<dbReference type="SUPFAM" id="SSF102114">
    <property type="entry name" value="Radical SAM enzymes"/>
    <property type="match status" value="1"/>
</dbReference>
<dbReference type="Pfam" id="PF04055">
    <property type="entry name" value="Radical_SAM"/>
    <property type="match status" value="1"/>
</dbReference>
<dbReference type="SFLD" id="SFLDG01099">
    <property type="entry name" value="Uncharacterised_Radical_SAM_Su"/>
    <property type="match status" value="1"/>
</dbReference>
<proteinExistence type="predicted"/>
<dbReference type="PANTHER" id="PTHR43075">
    <property type="entry name" value="FORMATE LYASE ACTIVATING ENZYME, PUTATIVE (AFU_ORTHOLOGUE AFUA_2G15630)-RELATED"/>
    <property type="match status" value="1"/>
</dbReference>
<keyword evidence="4 5" id="KW-0411">Iron-sulfur</keyword>
<dbReference type="GO" id="GO:0051536">
    <property type="term" value="F:iron-sulfur cluster binding"/>
    <property type="evidence" value="ECO:0007669"/>
    <property type="project" value="UniProtKB-KW"/>
</dbReference>
<evidence type="ECO:0000256" key="2">
    <source>
        <dbReference type="ARBA" id="ARBA00022723"/>
    </source>
</evidence>
<dbReference type="PANTHER" id="PTHR43075:SF1">
    <property type="entry name" value="FORMATE LYASE ACTIVATING ENZYME, PUTATIVE (AFU_ORTHOLOGUE AFUA_2G15630)-RELATED"/>
    <property type="match status" value="1"/>
</dbReference>
<dbReference type="SFLD" id="SFLDS00029">
    <property type="entry name" value="Radical_SAM"/>
    <property type="match status" value="1"/>
</dbReference>
<evidence type="ECO:0000256" key="1">
    <source>
        <dbReference type="ARBA" id="ARBA00022691"/>
    </source>
</evidence>
<dbReference type="InterPro" id="IPR016431">
    <property type="entry name" value="Pyrv-formate_lyase-activ_prd"/>
</dbReference>
<dbReference type="Gene3D" id="3.20.20.70">
    <property type="entry name" value="Aldolase class I"/>
    <property type="match status" value="1"/>
</dbReference>
<dbReference type="CDD" id="cd01335">
    <property type="entry name" value="Radical_SAM"/>
    <property type="match status" value="1"/>
</dbReference>
<dbReference type="GO" id="GO:0003824">
    <property type="term" value="F:catalytic activity"/>
    <property type="evidence" value="ECO:0007669"/>
    <property type="project" value="InterPro"/>
</dbReference>
<dbReference type="EMBL" id="LT907975">
    <property type="protein sequence ID" value="SOB58596.1"/>
    <property type="molecule type" value="Genomic_DNA"/>
</dbReference>
<evidence type="ECO:0000256" key="3">
    <source>
        <dbReference type="ARBA" id="ARBA00023004"/>
    </source>
</evidence>
<evidence type="ECO:0000313" key="8">
    <source>
        <dbReference type="Proteomes" id="UP000219215"/>
    </source>
</evidence>
<name>A0A2C8F7I3_9BACT</name>